<dbReference type="GO" id="GO:0006567">
    <property type="term" value="P:L-threonine catabolic process"/>
    <property type="evidence" value="ECO:0007669"/>
    <property type="project" value="TreeGrafter"/>
</dbReference>
<evidence type="ECO:0000313" key="6">
    <source>
        <dbReference type="Proteomes" id="UP001305414"/>
    </source>
</evidence>
<dbReference type="GO" id="GO:0008732">
    <property type="term" value="F:L-allo-threonine aldolase activity"/>
    <property type="evidence" value="ECO:0007669"/>
    <property type="project" value="TreeGrafter"/>
</dbReference>
<protein>
    <recommendedName>
        <fullName evidence="4">Aromatic amino acid beta-eliminating lyase/threonine aldolase domain-containing protein</fullName>
    </recommendedName>
</protein>
<feature type="domain" description="Aromatic amino acid beta-eliminating lyase/threonine aldolase" evidence="4">
    <location>
        <begin position="35"/>
        <end position="143"/>
    </location>
</feature>
<keyword evidence="3" id="KW-0663">Pyridoxal phosphate</keyword>
<name>A0AAN7Z6R4_9PEZI</name>
<dbReference type="EMBL" id="JAWHQM010000016">
    <property type="protein sequence ID" value="KAK5630652.1"/>
    <property type="molecule type" value="Genomic_DNA"/>
</dbReference>
<comment type="similarity">
    <text evidence="2">Belongs to the threonine aldolase family.</text>
</comment>
<dbReference type="GO" id="GO:0005829">
    <property type="term" value="C:cytosol"/>
    <property type="evidence" value="ECO:0007669"/>
    <property type="project" value="TreeGrafter"/>
</dbReference>
<gene>
    <name evidence="5" type="ORF">RRF57_006367</name>
</gene>
<dbReference type="SUPFAM" id="SSF53383">
    <property type="entry name" value="PLP-dependent transferases"/>
    <property type="match status" value="1"/>
</dbReference>
<dbReference type="AlphaFoldDB" id="A0AAN7Z6R4"/>
<dbReference type="InterPro" id="IPR001597">
    <property type="entry name" value="ArAA_b-elim_lyase/Thr_aldolase"/>
</dbReference>
<evidence type="ECO:0000313" key="5">
    <source>
        <dbReference type="EMBL" id="KAK5630652.1"/>
    </source>
</evidence>
<dbReference type="PANTHER" id="PTHR48097:SF9">
    <property type="entry name" value="L-THREONINE ALDOLASE"/>
    <property type="match status" value="1"/>
</dbReference>
<evidence type="ECO:0000256" key="2">
    <source>
        <dbReference type="ARBA" id="ARBA00006966"/>
    </source>
</evidence>
<dbReference type="InterPro" id="IPR015421">
    <property type="entry name" value="PyrdxlP-dep_Trfase_major"/>
</dbReference>
<accession>A0AAN7Z6R4</accession>
<dbReference type="Gene3D" id="3.40.640.10">
    <property type="entry name" value="Type I PLP-dependent aspartate aminotransferase-like (Major domain)"/>
    <property type="match status" value="1"/>
</dbReference>
<comment type="cofactor">
    <cofactor evidence="1">
        <name>pyridoxal 5'-phosphate</name>
        <dbReference type="ChEBI" id="CHEBI:597326"/>
    </cofactor>
</comment>
<evidence type="ECO:0000259" key="4">
    <source>
        <dbReference type="Pfam" id="PF01212"/>
    </source>
</evidence>
<evidence type="ECO:0000256" key="1">
    <source>
        <dbReference type="ARBA" id="ARBA00001933"/>
    </source>
</evidence>
<organism evidence="5 6">
    <name type="scientific">Xylaria bambusicola</name>
    <dbReference type="NCBI Taxonomy" id="326684"/>
    <lineage>
        <taxon>Eukaryota</taxon>
        <taxon>Fungi</taxon>
        <taxon>Dikarya</taxon>
        <taxon>Ascomycota</taxon>
        <taxon>Pezizomycotina</taxon>
        <taxon>Sordariomycetes</taxon>
        <taxon>Xylariomycetidae</taxon>
        <taxon>Xylariales</taxon>
        <taxon>Xylariaceae</taxon>
        <taxon>Xylaria</taxon>
    </lineage>
</organism>
<evidence type="ECO:0000256" key="3">
    <source>
        <dbReference type="ARBA" id="ARBA00022898"/>
    </source>
</evidence>
<keyword evidence="6" id="KW-1185">Reference proteome</keyword>
<dbReference type="PANTHER" id="PTHR48097">
    <property type="entry name" value="L-THREONINE ALDOLASE-RELATED"/>
    <property type="match status" value="1"/>
</dbReference>
<dbReference type="Pfam" id="PF01212">
    <property type="entry name" value="Beta_elim_lyase"/>
    <property type="match status" value="1"/>
</dbReference>
<comment type="caution">
    <text evidence="5">The sequence shown here is derived from an EMBL/GenBank/DDBJ whole genome shotgun (WGS) entry which is preliminary data.</text>
</comment>
<reference evidence="5 6" key="1">
    <citation type="submission" date="2023-10" db="EMBL/GenBank/DDBJ databases">
        <title>Draft genome sequence of Xylaria bambusicola isolate GMP-LS, the root and basal stem rot pathogen of sugarcane in Indonesia.</title>
        <authorList>
            <person name="Selvaraj P."/>
            <person name="Muralishankar V."/>
            <person name="Muruganantham S."/>
            <person name="Sp S."/>
            <person name="Haryani S."/>
            <person name="Lau K.J.X."/>
            <person name="Naqvi N.I."/>
        </authorList>
    </citation>
    <scope>NUCLEOTIDE SEQUENCE [LARGE SCALE GENOMIC DNA]</scope>
    <source>
        <strain evidence="5">GMP-LS</strain>
    </source>
</reference>
<sequence length="148" mass="15732">MATGSEPRYMITDAQREVLSSSTLAWSHSNEASNDFRSDSYTKPTLPMLEAIITTSLGDGDTEEDAATQSLEAYVADLVGHEAALLVASGTMGNQVAHQSALRMPPYSILADARAHFYNFECGGAAYLSGAQIKQVVPANGHHLTLGT</sequence>
<proteinExistence type="inferred from homology"/>
<dbReference type="InterPro" id="IPR015424">
    <property type="entry name" value="PyrdxlP-dep_Trfase"/>
</dbReference>
<dbReference type="GO" id="GO:0006545">
    <property type="term" value="P:glycine biosynthetic process"/>
    <property type="evidence" value="ECO:0007669"/>
    <property type="project" value="TreeGrafter"/>
</dbReference>
<dbReference type="Proteomes" id="UP001305414">
    <property type="component" value="Unassembled WGS sequence"/>
</dbReference>